<name>H3AX28_LATCH</name>
<dbReference type="Proteomes" id="UP000008672">
    <property type="component" value="Unassembled WGS sequence"/>
</dbReference>
<dbReference type="GO" id="GO:0002250">
    <property type="term" value="P:adaptive immune response"/>
    <property type="evidence" value="ECO:0007669"/>
    <property type="project" value="UniProtKB-KW"/>
</dbReference>
<dbReference type="InterPro" id="IPR007110">
    <property type="entry name" value="Ig-like_dom"/>
</dbReference>
<dbReference type="Pfam" id="PF07686">
    <property type="entry name" value="V-set"/>
    <property type="match status" value="1"/>
</dbReference>
<evidence type="ECO:0000259" key="7">
    <source>
        <dbReference type="PROSITE" id="PS50835"/>
    </source>
</evidence>
<evidence type="ECO:0000256" key="4">
    <source>
        <dbReference type="ARBA" id="ARBA00023319"/>
    </source>
</evidence>
<dbReference type="Gene3D" id="2.60.40.10">
    <property type="entry name" value="Immunoglobulins"/>
    <property type="match status" value="1"/>
</dbReference>
<dbReference type="PANTHER" id="PTHR19367">
    <property type="entry name" value="T-CELL RECEPTOR ALPHA CHAIN V REGION"/>
    <property type="match status" value="1"/>
</dbReference>
<dbReference type="FunCoup" id="H3AX28">
    <property type="interactions" value="259"/>
</dbReference>
<evidence type="ECO:0000256" key="6">
    <source>
        <dbReference type="SAM" id="SignalP"/>
    </source>
</evidence>
<dbReference type="InterPro" id="IPR013106">
    <property type="entry name" value="Ig_V-set"/>
</dbReference>
<evidence type="ECO:0000256" key="5">
    <source>
        <dbReference type="ARBA" id="ARBA00043266"/>
    </source>
</evidence>
<keyword evidence="5" id="KW-1279">T cell receptor</keyword>
<dbReference type="HOGENOM" id="CLU_077975_8_0_1"/>
<evidence type="ECO:0000256" key="1">
    <source>
        <dbReference type="ARBA" id="ARBA00022729"/>
    </source>
</evidence>
<keyword evidence="9" id="KW-1185">Reference proteome</keyword>
<evidence type="ECO:0000256" key="3">
    <source>
        <dbReference type="ARBA" id="ARBA00023170"/>
    </source>
</evidence>
<keyword evidence="5" id="KW-0391">Immunity</keyword>
<evidence type="ECO:0000313" key="9">
    <source>
        <dbReference type="Proteomes" id="UP000008672"/>
    </source>
</evidence>
<dbReference type="InterPro" id="IPR051287">
    <property type="entry name" value="TCR_variable_region"/>
</dbReference>
<feature type="signal peptide" evidence="6">
    <location>
        <begin position="1"/>
        <end position="21"/>
    </location>
</feature>
<reference evidence="8" key="2">
    <citation type="submission" date="2025-08" db="UniProtKB">
        <authorList>
            <consortium name="Ensembl"/>
        </authorList>
    </citation>
    <scope>IDENTIFICATION</scope>
</reference>
<accession>H3AX28</accession>
<feature type="domain" description="Ig-like" evidence="7">
    <location>
        <begin position="22"/>
        <end position="115"/>
    </location>
</feature>
<reference evidence="9" key="1">
    <citation type="submission" date="2011-08" db="EMBL/GenBank/DDBJ databases">
        <title>The draft genome of Latimeria chalumnae.</title>
        <authorList>
            <person name="Di Palma F."/>
            <person name="Alfoldi J."/>
            <person name="Johnson J."/>
            <person name="Berlin A."/>
            <person name="Gnerre S."/>
            <person name="Jaffe D."/>
            <person name="MacCallum I."/>
            <person name="Young S."/>
            <person name="Walker B.J."/>
            <person name="Lander E."/>
            <person name="Lindblad-Toh K."/>
        </authorList>
    </citation>
    <scope>NUCLEOTIDE SEQUENCE [LARGE SCALE GENOMIC DNA]</scope>
    <source>
        <strain evidence="9">Wild caught</strain>
    </source>
</reference>
<dbReference type="InterPro" id="IPR036179">
    <property type="entry name" value="Ig-like_dom_sf"/>
</dbReference>
<dbReference type="EMBL" id="AFYH01118956">
    <property type="status" value="NOT_ANNOTATED_CDS"/>
    <property type="molecule type" value="Genomic_DNA"/>
</dbReference>
<dbReference type="eggNOG" id="ENOG502S6PI">
    <property type="taxonomic scope" value="Eukaryota"/>
</dbReference>
<dbReference type="SUPFAM" id="SSF48726">
    <property type="entry name" value="Immunoglobulin"/>
    <property type="match status" value="1"/>
</dbReference>
<dbReference type="SMART" id="SM00409">
    <property type="entry name" value="IG"/>
    <property type="match status" value="1"/>
</dbReference>
<dbReference type="PANTHER" id="PTHR19367:SF18">
    <property type="entry name" value="T CELL RECEPTOR ALPHA VARIABLE 16"/>
    <property type="match status" value="1"/>
</dbReference>
<dbReference type="InterPro" id="IPR013783">
    <property type="entry name" value="Ig-like_fold"/>
</dbReference>
<organism evidence="8 9">
    <name type="scientific">Latimeria chalumnae</name>
    <name type="common">Coelacanth</name>
    <dbReference type="NCBI Taxonomy" id="7897"/>
    <lineage>
        <taxon>Eukaryota</taxon>
        <taxon>Metazoa</taxon>
        <taxon>Chordata</taxon>
        <taxon>Craniata</taxon>
        <taxon>Vertebrata</taxon>
        <taxon>Euteleostomi</taxon>
        <taxon>Coelacanthiformes</taxon>
        <taxon>Coelacanthidae</taxon>
        <taxon>Latimeria</taxon>
    </lineage>
</organism>
<dbReference type="OMA" id="FHLNIEN"/>
<dbReference type="SMART" id="SM00406">
    <property type="entry name" value="IGv"/>
    <property type="match status" value="1"/>
</dbReference>
<protein>
    <recommendedName>
        <fullName evidence="7">Ig-like domain-containing protein</fullName>
    </recommendedName>
</protein>
<sequence>MKTKIIFLAYVLILMTRKTNGDQTIQKDSMVQVEEAQNVTLRCNYITTDSDPYLFWYFQRPGHSPKYILQRSKYSNNKESGFSRFDAQLGSEKTFHLNIENVEIEDGAVYYCALSRTVRHSCGAPVQNLPALI</sequence>
<dbReference type="Ensembl" id="ENSLACT00000014299.1">
    <property type="protein sequence ID" value="ENSLACP00000014199.1"/>
    <property type="gene ID" value="ENSLACG00000012502.1"/>
</dbReference>
<feature type="chain" id="PRO_5003579957" description="Ig-like domain-containing protein" evidence="6">
    <location>
        <begin position="22"/>
        <end position="133"/>
    </location>
</feature>
<reference evidence="8" key="3">
    <citation type="submission" date="2025-09" db="UniProtKB">
        <authorList>
            <consortium name="Ensembl"/>
        </authorList>
    </citation>
    <scope>IDENTIFICATION</scope>
</reference>
<dbReference type="STRING" id="7897.ENSLACP00000014199"/>
<proteinExistence type="predicted"/>
<dbReference type="InParanoid" id="H3AX28"/>
<dbReference type="AlphaFoldDB" id="H3AX28"/>
<dbReference type="GO" id="GO:0042101">
    <property type="term" value="C:T cell receptor complex"/>
    <property type="evidence" value="ECO:0007669"/>
    <property type="project" value="UniProtKB-KW"/>
</dbReference>
<evidence type="ECO:0000313" key="8">
    <source>
        <dbReference type="Ensembl" id="ENSLACP00000014199.1"/>
    </source>
</evidence>
<evidence type="ECO:0000256" key="2">
    <source>
        <dbReference type="ARBA" id="ARBA00023130"/>
    </source>
</evidence>
<keyword evidence="4" id="KW-0393">Immunoglobulin domain</keyword>
<keyword evidence="3" id="KW-0675">Receptor</keyword>
<keyword evidence="1 6" id="KW-0732">Signal</keyword>
<dbReference type="GeneTree" id="ENSGT01030000234557"/>
<dbReference type="PROSITE" id="PS50835">
    <property type="entry name" value="IG_LIKE"/>
    <property type="match status" value="1"/>
</dbReference>
<keyword evidence="2" id="KW-1064">Adaptive immunity</keyword>
<dbReference type="InterPro" id="IPR003599">
    <property type="entry name" value="Ig_sub"/>
</dbReference>